<dbReference type="EMBL" id="JAJNEC010000006">
    <property type="protein sequence ID" value="MCD2425020.1"/>
    <property type="molecule type" value="Genomic_DNA"/>
</dbReference>
<dbReference type="SUPFAM" id="SSF111384">
    <property type="entry name" value="OmpH-like"/>
    <property type="match status" value="1"/>
</dbReference>
<accession>A0ABS8PVS2</accession>
<evidence type="ECO:0000256" key="3">
    <source>
        <dbReference type="SAM" id="SignalP"/>
    </source>
</evidence>
<dbReference type="Proteomes" id="UP001199816">
    <property type="component" value="Unassembled WGS sequence"/>
</dbReference>
<reference evidence="4 5" key="1">
    <citation type="submission" date="2021-11" db="EMBL/GenBank/DDBJ databases">
        <title>Genomic of Niabella pedocola.</title>
        <authorList>
            <person name="Wu T."/>
        </authorList>
    </citation>
    <scope>NUCLEOTIDE SEQUENCE [LARGE SCALE GENOMIC DNA]</scope>
    <source>
        <strain evidence="4 5">JCM 31011</strain>
    </source>
</reference>
<dbReference type="PANTHER" id="PTHR35089:SF1">
    <property type="entry name" value="CHAPERONE PROTEIN SKP"/>
    <property type="match status" value="1"/>
</dbReference>
<dbReference type="PANTHER" id="PTHR35089">
    <property type="entry name" value="CHAPERONE PROTEIN SKP"/>
    <property type="match status" value="1"/>
</dbReference>
<organism evidence="4 5">
    <name type="scientific">Niabella pedocola</name>
    <dbReference type="NCBI Taxonomy" id="1752077"/>
    <lineage>
        <taxon>Bacteria</taxon>
        <taxon>Pseudomonadati</taxon>
        <taxon>Bacteroidota</taxon>
        <taxon>Chitinophagia</taxon>
        <taxon>Chitinophagales</taxon>
        <taxon>Chitinophagaceae</taxon>
        <taxon>Niabella</taxon>
    </lineage>
</organism>
<dbReference type="Gene3D" id="3.30.910.20">
    <property type="entry name" value="Skp domain"/>
    <property type="match status" value="1"/>
</dbReference>
<evidence type="ECO:0000256" key="2">
    <source>
        <dbReference type="ARBA" id="ARBA00022729"/>
    </source>
</evidence>
<evidence type="ECO:0000313" key="5">
    <source>
        <dbReference type="Proteomes" id="UP001199816"/>
    </source>
</evidence>
<dbReference type="InterPro" id="IPR024930">
    <property type="entry name" value="Skp_dom_sf"/>
</dbReference>
<keyword evidence="2 3" id="KW-0732">Signal</keyword>
<comment type="similarity">
    <text evidence="1">Belongs to the Skp family.</text>
</comment>
<protein>
    <submittedName>
        <fullName evidence="4">OmpH family outer membrane protein</fullName>
    </submittedName>
</protein>
<evidence type="ECO:0000256" key="1">
    <source>
        <dbReference type="ARBA" id="ARBA00009091"/>
    </source>
</evidence>
<dbReference type="SMART" id="SM00935">
    <property type="entry name" value="OmpH"/>
    <property type="match status" value="1"/>
</dbReference>
<evidence type="ECO:0000313" key="4">
    <source>
        <dbReference type="EMBL" id="MCD2425020.1"/>
    </source>
</evidence>
<comment type="caution">
    <text evidence="4">The sequence shown here is derived from an EMBL/GenBank/DDBJ whole genome shotgun (WGS) entry which is preliminary data.</text>
</comment>
<dbReference type="RefSeq" id="WP_231007421.1">
    <property type="nucleotide sequence ID" value="NZ_JAJNEC010000006.1"/>
</dbReference>
<feature type="chain" id="PRO_5045955199" evidence="3">
    <location>
        <begin position="24"/>
        <end position="189"/>
    </location>
</feature>
<gene>
    <name evidence="4" type="ORF">LQ567_19705</name>
</gene>
<proteinExistence type="inferred from homology"/>
<feature type="signal peptide" evidence="3">
    <location>
        <begin position="1"/>
        <end position="23"/>
    </location>
</feature>
<dbReference type="InterPro" id="IPR005632">
    <property type="entry name" value="Chaperone_Skp"/>
</dbReference>
<name>A0ABS8PVS2_9BACT</name>
<keyword evidence="5" id="KW-1185">Reference proteome</keyword>
<dbReference type="Pfam" id="PF03938">
    <property type="entry name" value="OmpH"/>
    <property type="match status" value="1"/>
</dbReference>
<sequence>MKRIKFLALALGMVVMGATTASAQKIGYVDIQGLVGALPEAQATQQKLEKWAQDSVGGEYTRLSEEIKEKDSLIKDPKTSASIKKMAEEKLGQLQMQAANWQQYAQQMIQGKQAELFQPLFKKVTDAVRAYAKEKGYTYVLHDEVIFDAPQADNLSLPVAQKLGIKVNQAPAAGGAAPAAGGTTPAPKK</sequence>